<dbReference type="InterPro" id="IPR051398">
    <property type="entry name" value="Polysacch_Deacetylase"/>
</dbReference>
<gene>
    <name evidence="4" type="ORF">DSM106972_077170</name>
</gene>
<proteinExistence type="predicted"/>
<dbReference type="RefSeq" id="WP_127085795.1">
    <property type="nucleotide sequence ID" value="NZ_RSCL01000025.1"/>
</dbReference>
<comment type="caution">
    <text evidence="4">The sequence shown here is derived from an EMBL/GenBank/DDBJ whole genome shotgun (WGS) entry which is preliminary data.</text>
</comment>
<dbReference type="GO" id="GO:0016810">
    <property type="term" value="F:hydrolase activity, acting on carbon-nitrogen (but not peptide) bonds"/>
    <property type="evidence" value="ECO:0007669"/>
    <property type="project" value="InterPro"/>
</dbReference>
<keyword evidence="2" id="KW-0732">Signal</keyword>
<dbReference type="CDD" id="cd10918">
    <property type="entry name" value="CE4_NodB_like_5s_6s"/>
    <property type="match status" value="1"/>
</dbReference>
<evidence type="ECO:0000256" key="1">
    <source>
        <dbReference type="ARBA" id="ARBA00004613"/>
    </source>
</evidence>
<evidence type="ECO:0000259" key="3">
    <source>
        <dbReference type="PROSITE" id="PS51677"/>
    </source>
</evidence>
<dbReference type="Gene3D" id="3.20.20.370">
    <property type="entry name" value="Glycoside hydrolase/deacetylase"/>
    <property type="match status" value="1"/>
</dbReference>
<dbReference type="PROSITE" id="PS51677">
    <property type="entry name" value="NODB"/>
    <property type="match status" value="1"/>
</dbReference>
<sequence>MTLISKVKFWEHRLFYIFCWGFWIWRFCLVSVSAEVNQNTKVFSTTSNTNQNTKVFSTISNTNQSSTVLGRIIMVPSNATVQISNWLQPKLVKSVIEQYAPYVYAYFHSAVWHSIHARARLAKVPIIMYHDILPQKLVSWDVTPAELEQHFLEIRASGATPISIDLLAMHLRTGIPLPKKPVVLTFDDGYAGHYEYVYPLLKKYNFPAMFGIYIKGVGNNVGRRHVSWEQVKEMASNPLVTISCHTLTHPLDLRRLSDEQLQIEVMQSKSILESYLHIPIRYFTYPVGKFDERVANWVKKSGYELAFTMDDTSDKFAGVSNNLLAVERIGQSGLKNALAQAWGGVNK</sequence>
<feature type="domain" description="NodB homology" evidence="3">
    <location>
        <begin position="180"/>
        <end position="347"/>
    </location>
</feature>
<protein>
    <recommendedName>
        <fullName evidence="3">NodB homology domain-containing protein</fullName>
    </recommendedName>
</protein>
<evidence type="ECO:0000313" key="4">
    <source>
        <dbReference type="EMBL" id="RUT00269.1"/>
    </source>
</evidence>
<dbReference type="InterPro" id="IPR011330">
    <property type="entry name" value="Glyco_hydro/deAcase_b/a-brl"/>
</dbReference>
<dbReference type="GO" id="GO:0005975">
    <property type="term" value="P:carbohydrate metabolic process"/>
    <property type="evidence" value="ECO:0007669"/>
    <property type="project" value="InterPro"/>
</dbReference>
<accession>A0A433V2G7</accession>
<dbReference type="GO" id="GO:0005576">
    <property type="term" value="C:extracellular region"/>
    <property type="evidence" value="ECO:0007669"/>
    <property type="project" value="UniProtKB-SubCell"/>
</dbReference>
<dbReference type="Proteomes" id="UP000271624">
    <property type="component" value="Unassembled WGS sequence"/>
</dbReference>
<name>A0A433V2G7_9CYAN</name>
<reference evidence="4" key="2">
    <citation type="journal article" date="2019" name="Genome Biol. Evol.">
        <title>Day and night: Metabolic profiles and evolutionary relationships of six axenic non-marine cyanobacteria.</title>
        <authorList>
            <person name="Will S.E."/>
            <person name="Henke P."/>
            <person name="Boedeker C."/>
            <person name="Huang S."/>
            <person name="Brinkmann H."/>
            <person name="Rohde M."/>
            <person name="Jarek M."/>
            <person name="Friedl T."/>
            <person name="Seufert S."/>
            <person name="Schumacher M."/>
            <person name="Overmann J."/>
            <person name="Neumann-Schaal M."/>
            <person name="Petersen J."/>
        </authorList>
    </citation>
    <scope>NUCLEOTIDE SEQUENCE [LARGE SCALE GENOMIC DNA]</scope>
    <source>
        <strain evidence="4">PCC 7102</strain>
    </source>
</reference>
<dbReference type="SUPFAM" id="SSF88713">
    <property type="entry name" value="Glycoside hydrolase/deacetylase"/>
    <property type="match status" value="1"/>
</dbReference>
<evidence type="ECO:0000256" key="2">
    <source>
        <dbReference type="ARBA" id="ARBA00022729"/>
    </source>
</evidence>
<dbReference type="InterPro" id="IPR002509">
    <property type="entry name" value="NODB_dom"/>
</dbReference>
<reference evidence="4" key="1">
    <citation type="submission" date="2018-12" db="EMBL/GenBank/DDBJ databases">
        <authorList>
            <person name="Will S."/>
            <person name="Neumann-Schaal M."/>
            <person name="Henke P."/>
        </authorList>
    </citation>
    <scope>NUCLEOTIDE SEQUENCE</scope>
    <source>
        <strain evidence="4">PCC 7102</strain>
    </source>
</reference>
<evidence type="ECO:0000313" key="5">
    <source>
        <dbReference type="Proteomes" id="UP000271624"/>
    </source>
</evidence>
<dbReference type="OrthoDB" id="9778320at2"/>
<dbReference type="Pfam" id="PF01522">
    <property type="entry name" value="Polysacc_deac_1"/>
    <property type="match status" value="1"/>
</dbReference>
<dbReference type="AlphaFoldDB" id="A0A433V2G7"/>
<dbReference type="EMBL" id="RSCL01000025">
    <property type="protein sequence ID" value="RUT00269.1"/>
    <property type="molecule type" value="Genomic_DNA"/>
</dbReference>
<comment type="subcellular location">
    <subcellularLocation>
        <location evidence="1">Secreted</location>
    </subcellularLocation>
</comment>
<dbReference type="PANTHER" id="PTHR34216:SF3">
    <property type="entry name" value="POLY-BETA-1,6-N-ACETYL-D-GLUCOSAMINE N-DEACETYLASE"/>
    <property type="match status" value="1"/>
</dbReference>
<dbReference type="PANTHER" id="PTHR34216">
    <property type="match status" value="1"/>
</dbReference>
<keyword evidence="5" id="KW-1185">Reference proteome</keyword>
<organism evidence="4 5">
    <name type="scientific">Dulcicalothrix desertica PCC 7102</name>
    <dbReference type="NCBI Taxonomy" id="232991"/>
    <lineage>
        <taxon>Bacteria</taxon>
        <taxon>Bacillati</taxon>
        <taxon>Cyanobacteriota</taxon>
        <taxon>Cyanophyceae</taxon>
        <taxon>Nostocales</taxon>
        <taxon>Calotrichaceae</taxon>
        <taxon>Dulcicalothrix</taxon>
    </lineage>
</organism>